<sequence length="375" mass="41577">MIVILSAPSGHIWRKTDNPLIRYTDLPTRPQLMQITTGAAQDVRDFYPQHSVPAPAARPSGEAGPRDLLVLSIDATGINMIDSGLRETPPGRDHGPQPPSAQLSCRERTGRTRMAVVTAVYDAAPAVRGPADIMPTGAIERAGRRPGPKAVNREVDASIIDSTAPMTTRLFDRAQQRDPQHLRRWIVLVDGNNHQIDRINAEAHAHGVRINLILDFVHVLEYLWKAAEDLHPTQPGRAAFIARTARDLLEHHPARVIADLTSQHEALAQAGTPASGLKRCIDYLTAKQPYLIYRIALAMGWPIATGVIEGTCRYLVKDRLAITGARWSLPGAEAVLLLRAVITNGDFPTYWKFHLEKEHQRTHTSRYQHQYDLAA</sequence>
<feature type="region of interest" description="Disordered" evidence="1">
    <location>
        <begin position="82"/>
        <end position="108"/>
    </location>
</feature>
<evidence type="ECO:0000313" key="3">
    <source>
        <dbReference type="Proteomes" id="UP001596548"/>
    </source>
</evidence>
<evidence type="ECO:0008006" key="4">
    <source>
        <dbReference type="Google" id="ProtNLM"/>
    </source>
</evidence>
<name>A0ABW2I5Q4_9ACTN</name>
<dbReference type="EMBL" id="JBHTBJ010000080">
    <property type="protein sequence ID" value="MFC7280148.1"/>
    <property type="molecule type" value="Genomic_DNA"/>
</dbReference>
<evidence type="ECO:0000256" key="1">
    <source>
        <dbReference type="SAM" id="MobiDB-lite"/>
    </source>
</evidence>
<evidence type="ECO:0000313" key="2">
    <source>
        <dbReference type="EMBL" id="MFC7280148.1"/>
    </source>
</evidence>
<organism evidence="2 3">
    <name type="scientific">Paractinoplanes rhizophilus</name>
    <dbReference type="NCBI Taxonomy" id="1416877"/>
    <lineage>
        <taxon>Bacteria</taxon>
        <taxon>Bacillati</taxon>
        <taxon>Actinomycetota</taxon>
        <taxon>Actinomycetes</taxon>
        <taxon>Micromonosporales</taxon>
        <taxon>Micromonosporaceae</taxon>
        <taxon>Paractinoplanes</taxon>
    </lineage>
</organism>
<comment type="caution">
    <text evidence="2">The sequence shown here is derived from an EMBL/GenBank/DDBJ whole genome shotgun (WGS) entry which is preliminary data.</text>
</comment>
<keyword evidence="3" id="KW-1185">Reference proteome</keyword>
<dbReference type="Proteomes" id="UP001596548">
    <property type="component" value="Unassembled WGS sequence"/>
</dbReference>
<reference evidence="3" key="1">
    <citation type="journal article" date="2019" name="Int. J. Syst. Evol. Microbiol.">
        <title>The Global Catalogue of Microorganisms (GCM) 10K type strain sequencing project: providing services to taxonomists for standard genome sequencing and annotation.</title>
        <authorList>
            <consortium name="The Broad Institute Genomics Platform"/>
            <consortium name="The Broad Institute Genome Sequencing Center for Infectious Disease"/>
            <person name="Wu L."/>
            <person name="Ma J."/>
        </authorList>
    </citation>
    <scope>NUCLEOTIDE SEQUENCE [LARGE SCALE GENOMIC DNA]</scope>
    <source>
        <strain evidence="3">XZYJT-10</strain>
    </source>
</reference>
<accession>A0ABW2I5Q4</accession>
<proteinExistence type="predicted"/>
<gene>
    <name evidence="2" type="ORF">ACFQS1_39840</name>
</gene>
<protein>
    <recommendedName>
        <fullName evidence="4">ISKra4 family transposase</fullName>
    </recommendedName>
</protein>